<keyword evidence="2 3" id="KW-0808">Transferase</keyword>
<dbReference type="Proteomes" id="UP000239480">
    <property type="component" value="Unassembled WGS sequence"/>
</dbReference>
<dbReference type="RefSeq" id="WP_106206030.1">
    <property type="nucleotide sequence ID" value="NZ_PVTD01000007.1"/>
</dbReference>
<organism evidence="5 6">
    <name type="scientific">Aliiruegeria haliotis</name>
    <dbReference type="NCBI Taxonomy" id="1280846"/>
    <lineage>
        <taxon>Bacteria</taxon>
        <taxon>Pseudomonadati</taxon>
        <taxon>Pseudomonadota</taxon>
        <taxon>Alphaproteobacteria</taxon>
        <taxon>Rhodobacterales</taxon>
        <taxon>Roseobacteraceae</taxon>
        <taxon>Aliiruegeria</taxon>
    </lineage>
</organism>
<evidence type="ECO:0000259" key="4">
    <source>
        <dbReference type="PROSITE" id="PS50970"/>
    </source>
</evidence>
<dbReference type="OrthoDB" id="9803687at2"/>
<evidence type="ECO:0000256" key="1">
    <source>
        <dbReference type="ARBA" id="ARBA00022603"/>
    </source>
</evidence>
<feature type="binding site" evidence="3">
    <location>
        <position position="301"/>
    </location>
    <ligand>
        <name>Zn(2+)</name>
        <dbReference type="ChEBI" id="CHEBI:29105"/>
    </ligand>
</feature>
<feature type="binding site" evidence="3">
    <location>
        <position position="300"/>
    </location>
    <ligand>
        <name>Zn(2+)</name>
        <dbReference type="ChEBI" id="CHEBI:29105"/>
    </ligand>
</feature>
<feature type="binding site" evidence="3">
    <location>
        <position position="231"/>
    </location>
    <ligand>
        <name>Zn(2+)</name>
        <dbReference type="ChEBI" id="CHEBI:29105"/>
    </ligand>
</feature>
<keyword evidence="1 3" id="KW-0489">Methyltransferase</keyword>
<comment type="caution">
    <text evidence="5">The sequence shown here is derived from an EMBL/GenBank/DDBJ whole genome shotgun (WGS) entry which is preliminary data.</text>
</comment>
<evidence type="ECO:0000313" key="6">
    <source>
        <dbReference type="Proteomes" id="UP000239480"/>
    </source>
</evidence>
<dbReference type="GO" id="GO:0032259">
    <property type="term" value="P:methylation"/>
    <property type="evidence" value="ECO:0007669"/>
    <property type="project" value="UniProtKB-KW"/>
</dbReference>
<dbReference type="AlphaFoldDB" id="A0A2T0RM55"/>
<evidence type="ECO:0000256" key="3">
    <source>
        <dbReference type="PROSITE-ProRule" id="PRU00333"/>
    </source>
</evidence>
<dbReference type="Pfam" id="PF02574">
    <property type="entry name" value="S-methyl_trans"/>
    <property type="match status" value="1"/>
</dbReference>
<evidence type="ECO:0000256" key="2">
    <source>
        <dbReference type="ARBA" id="ARBA00022679"/>
    </source>
</evidence>
<protein>
    <submittedName>
        <fullName evidence="5">Homocysteine S-methyltransferase</fullName>
    </submittedName>
</protein>
<keyword evidence="6" id="KW-1185">Reference proteome</keyword>
<name>A0A2T0RM55_9RHOB</name>
<dbReference type="SUPFAM" id="SSF82282">
    <property type="entry name" value="Homocysteine S-methyltransferase"/>
    <property type="match status" value="1"/>
</dbReference>
<keyword evidence="3" id="KW-0862">Zinc</keyword>
<gene>
    <name evidence="5" type="ORF">CLV78_107141</name>
</gene>
<keyword evidence="3" id="KW-0479">Metal-binding</keyword>
<dbReference type="Gene3D" id="3.20.20.330">
    <property type="entry name" value="Homocysteine-binding-like domain"/>
    <property type="match status" value="1"/>
</dbReference>
<comment type="cofactor">
    <cofactor evidence="3">
        <name>Zn(2+)</name>
        <dbReference type="ChEBI" id="CHEBI:29105"/>
    </cofactor>
</comment>
<dbReference type="InterPro" id="IPR036589">
    <property type="entry name" value="HCY_dom_sf"/>
</dbReference>
<dbReference type="PROSITE" id="PS50970">
    <property type="entry name" value="HCY"/>
    <property type="match status" value="1"/>
</dbReference>
<evidence type="ECO:0000313" key="5">
    <source>
        <dbReference type="EMBL" id="PRY22217.1"/>
    </source>
</evidence>
<dbReference type="EMBL" id="PVTD01000007">
    <property type="protein sequence ID" value="PRY22217.1"/>
    <property type="molecule type" value="Genomic_DNA"/>
</dbReference>
<dbReference type="PANTHER" id="PTHR11103:SF18">
    <property type="entry name" value="SLR1189 PROTEIN"/>
    <property type="match status" value="1"/>
</dbReference>
<dbReference type="InterPro" id="IPR003726">
    <property type="entry name" value="HCY_dom"/>
</dbReference>
<dbReference type="GO" id="GO:0046872">
    <property type="term" value="F:metal ion binding"/>
    <property type="evidence" value="ECO:0007669"/>
    <property type="project" value="UniProtKB-KW"/>
</dbReference>
<dbReference type="GO" id="GO:0008168">
    <property type="term" value="F:methyltransferase activity"/>
    <property type="evidence" value="ECO:0007669"/>
    <property type="project" value="UniProtKB-UniRule"/>
</dbReference>
<proteinExistence type="predicted"/>
<reference evidence="5 6" key="1">
    <citation type="submission" date="2018-03" db="EMBL/GenBank/DDBJ databases">
        <title>Genomic Encyclopedia of Archaeal and Bacterial Type Strains, Phase II (KMG-II): from individual species to whole genera.</title>
        <authorList>
            <person name="Goeker M."/>
        </authorList>
    </citation>
    <scope>NUCLEOTIDE SEQUENCE [LARGE SCALE GENOMIC DNA]</scope>
    <source>
        <strain evidence="5 6">DSM 29328</strain>
    </source>
</reference>
<sequence>MKDHPQTATLRLPHEADATFLMDGGVETTLIFHDKLDLPYFAAFTLFESREGTAVLRRYFRRHLGVAMMHGLGFILETPTWRASADWGALLGFDSEALARINTRAVAFLKEIRSEAGPAEAPIVVSGCIGPRGDGYVVGTEMSAEEAEAYHRPQVESLAAAGVEMITALTMTYAAEAIGIVRAAQTARVPVVVAFTTETDGRLPTGQDIGDFVEEVDAATDEGPIYFMINCAHPSHFDDALQRDAAWLERIGGVRANASRMSHAELDEAENLDAGDPVEFGHHHVDLAAILPNLKVMGGCCGTDHRHIENIAGHFTS</sequence>
<feature type="domain" description="Hcy-binding" evidence="4">
    <location>
        <begin position="8"/>
        <end position="315"/>
    </location>
</feature>
<accession>A0A2T0RM55</accession>
<dbReference type="PANTHER" id="PTHR11103">
    <property type="entry name" value="SLR1189 PROTEIN"/>
    <property type="match status" value="1"/>
</dbReference>